<dbReference type="eggNOG" id="COG0698">
    <property type="taxonomic scope" value="Bacteria"/>
</dbReference>
<organism evidence="4 5">
    <name type="scientific">Mycoplasma mobile (strain ATCC 43663 / 163K / NCTC 11711)</name>
    <name type="common">Mesomycoplasma mobile</name>
    <dbReference type="NCBI Taxonomy" id="267748"/>
    <lineage>
        <taxon>Bacteria</taxon>
        <taxon>Bacillati</taxon>
        <taxon>Mycoplasmatota</taxon>
        <taxon>Mycoplasmoidales</taxon>
        <taxon>Metamycoplasmataceae</taxon>
        <taxon>Mesomycoplasma</taxon>
    </lineage>
</organism>
<proteinExistence type="inferred from homology"/>
<keyword evidence="4" id="KW-0413">Isomerase</keyword>
<dbReference type="InterPro" id="IPR003500">
    <property type="entry name" value="RpiB_LacA_LacB"/>
</dbReference>
<feature type="binding site" evidence="3">
    <location>
        <position position="140"/>
    </location>
    <ligand>
        <name>D-ribulose 5-phosphate</name>
        <dbReference type="ChEBI" id="CHEBI:58121"/>
    </ligand>
</feature>
<dbReference type="NCBIfam" id="NF004051">
    <property type="entry name" value="PRK05571.1"/>
    <property type="match status" value="1"/>
</dbReference>
<dbReference type="InterPro" id="IPR036569">
    <property type="entry name" value="RpiB_LacA_LacB_sf"/>
</dbReference>
<evidence type="ECO:0000313" key="4">
    <source>
        <dbReference type="EMBL" id="AAT27856.1"/>
    </source>
</evidence>
<dbReference type="AlphaFoldDB" id="Q6KHS2"/>
<feature type="binding site" evidence="3">
    <location>
        <position position="113"/>
    </location>
    <ligand>
        <name>D-ribulose 5-phosphate</name>
        <dbReference type="ChEBI" id="CHEBI:58121"/>
    </ligand>
</feature>
<dbReference type="PIRSF" id="PIRSF005384">
    <property type="entry name" value="RpiB_LacA_B"/>
    <property type="match status" value="1"/>
</dbReference>
<dbReference type="EC" id="5.3.1.6" evidence="4"/>
<dbReference type="PANTHER" id="PTHR30345:SF0">
    <property type="entry name" value="DNA DAMAGE-REPAIR_TOLERATION PROTEIN DRT102"/>
    <property type="match status" value="1"/>
</dbReference>
<dbReference type="GO" id="GO:0019316">
    <property type="term" value="P:D-allose catabolic process"/>
    <property type="evidence" value="ECO:0007669"/>
    <property type="project" value="TreeGrafter"/>
</dbReference>
<dbReference type="HOGENOM" id="CLU_091396_4_1_14"/>
<dbReference type="NCBIfam" id="TIGR00689">
    <property type="entry name" value="rpiB_lacA_lacB"/>
    <property type="match status" value="1"/>
</dbReference>
<evidence type="ECO:0000256" key="2">
    <source>
        <dbReference type="PIRSR" id="PIRSR005384-1"/>
    </source>
</evidence>
<feature type="binding site" evidence="3">
    <location>
        <begin position="11"/>
        <end position="12"/>
    </location>
    <ligand>
        <name>D-ribulose 5-phosphate</name>
        <dbReference type="ChEBI" id="CHEBI:58121"/>
    </ligand>
</feature>
<dbReference type="GO" id="GO:0004751">
    <property type="term" value="F:ribose-5-phosphate isomerase activity"/>
    <property type="evidence" value="ECO:0007669"/>
    <property type="project" value="UniProtKB-EC"/>
</dbReference>
<sequence>MKKSKFILASDHAGYKLKEEIKKYLIEKGLPYTDLGTNSETESVSYSEFGKKLGKYVHENPNDYGIGICGTGLGMSYAVNRFKNVRGARIHSVEDAHLAKQHNNANVLIFGGRQQKIEDIKKMIDEFINTEFEKGRHLDRIKDLDDEI</sequence>
<feature type="active site" description="Proton donor" evidence="2">
    <location>
        <position position="102"/>
    </location>
</feature>
<feature type="binding site" evidence="3">
    <location>
        <begin position="70"/>
        <end position="74"/>
    </location>
    <ligand>
        <name>D-ribulose 5-phosphate</name>
        <dbReference type="ChEBI" id="CHEBI:58121"/>
    </ligand>
</feature>
<dbReference type="Proteomes" id="UP000009072">
    <property type="component" value="Chromosome"/>
</dbReference>
<feature type="binding site" evidence="3">
    <location>
        <position position="136"/>
    </location>
    <ligand>
        <name>D-ribulose 5-phosphate</name>
        <dbReference type="ChEBI" id="CHEBI:58121"/>
    </ligand>
</feature>
<evidence type="ECO:0000313" key="5">
    <source>
        <dbReference type="Proteomes" id="UP000009072"/>
    </source>
</evidence>
<dbReference type="EMBL" id="AE017308">
    <property type="protein sequence ID" value="AAT27856.1"/>
    <property type="molecule type" value="Genomic_DNA"/>
</dbReference>
<evidence type="ECO:0000256" key="1">
    <source>
        <dbReference type="ARBA" id="ARBA00008754"/>
    </source>
</evidence>
<dbReference type="PANTHER" id="PTHR30345">
    <property type="entry name" value="RIBOSE-5-PHOSPHATE ISOMERASE B"/>
    <property type="match status" value="1"/>
</dbReference>
<reference evidence="4 5" key="1">
    <citation type="journal article" date="2004" name="Genome Res.">
        <title>The complete genome and proteome of Mycoplasma mobile.</title>
        <authorList>
            <person name="Jaffe J.D."/>
            <person name="Stange-Thomann N."/>
            <person name="Smith C."/>
            <person name="DeCaprio D."/>
            <person name="Fisher S."/>
            <person name="Butler J."/>
            <person name="Calvo S."/>
            <person name="Elkins T."/>
            <person name="FitzGerald M.G."/>
            <person name="Hafez N."/>
            <person name="Kodira C.D."/>
            <person name="Major J."/>
            <person name="Wang S."/>
            <person name="Wilkinson J."/>
            <person name="Nicol R."/>
            <person name="Nusbaum C."/>
            <person name="Birren B."/>
            <person name="Berg H.C."/>
            <person name="Church G.M."/>
        </authorList>
    </citation>
    <scope>NUCLEOTIDE SEQUENCE [LARGE SCALE GENOMIC DNA]</scope>
    <source>
        <strain evidence="5">ATCC 43663 / 163K / NCTC 11711</strain>
    </source>
</reference>
<evidence type="ECO:0000256" key="3">
    <source>
        <dbReference type="PIRSR" id="PIRSR005384-2"/>
    </source>
</evidence>
<feature type="active site" description="Proton acceptor" evidence="2">
    <location>
        <position position="69"/>
    </location>
</feature>
<protein>
    <submittedName>
        <fullName evidence="4">Ribose 5-phosphate isomerase</fullName>
        <ecNumber evidence="4">5.3.1.6</ecNumber>
    </submittedName>
</protein>
<dbReference type="OrthoDB" id="1778624at2"/>
<comment type="similarity">
    <text evidence="1">Belongs to the LacAB/RpiB family.</text>
</comment>
<dbReference type="KEGG" id="mmo:MMOB3700"/>
<dbReference type="GO" id="GO:0009052">
    <property type="term" value="P:pentose-phosphate shunt, non-oxidative branch"/>
    <property type="evidence" value="ECO:0007669"/>
    <property type="project" value="TreeGrafter"/>
</dbReference>
<gene>
    <name evidence="4" type="primary">rpiB</name>
    <name evidence="4" type="ordered locus">MMOB3700</name>
</gene>
<dbReference type="STRING" id="267748.MMOB3700"/>
<keyword evidence="5" id="KW-1185">Reference proteome</keyword>
<dbReference type="Pfam" id="PF02502">
    <property type="entry name" value="LacAB_rpiB"/>
    <property type="match status" value="1"/>
</dbReference>
<dbReference type="RefSeq" id="WP_011264890.1">
    <property type="nucleotide sequence ID" value="NC_006908.1"/>
</dbReference>
<accession>Q6KHS2</accession>
<name>Q6KHS2_MYCM1</name>
<dbReference type="SUPFAM" id="SSF89623">
    <property type="entry name" value="Ribose/Galactose isomerase RpiB/AlsB"/>
    <property type="match status" value="1"/>
</dbReference>
<dbReference type="Gene3D" id="3.40.1400.10">
    <property type="entry name" value="Sugar-phosphate isomerase, RpiB/LacA/LacB"/>
    <property type="match status" value="1"/>
</dbReference>
<feature type="binding site" evidence="3">
    <location>
        <position position="103"/>
    </location>
    <ligand>
        <name>D-ribulose 5-phosphate</name>
        <dbReference type="ChEBI" id="CHEBI:58121"/>
    </ligand>
</feature>